<comment type="caution">
    <text evidence="7">The sequence shown here is derived from an EMBL/GenBank/DDBJ whole genome shotgun (WGS) entry which is preliminary data.</text>
</comment>
<dbReference type="GO" id="GO:0042073">
    <property type="term" value="P:intraciliary transport"/>
    <property type="evidence" value="ECO:0007669"/>
    <property type="project" value="TreeGrafter"/>
</dbReference>
<evidence type="ECO:0000313" key="7">
    <source>
        <dbReference type="EMBL" id="KAJ0404022.1"/>
    </source>
</evidence>
<sequence>MLHARLQLVGCDRALGLALERLQFTGLVASALSPFDRFQRFRRVAEWLLQQLGVSAADAEPLAERPPLVAAQLLLLAAERADVRRDAVQRSAAMLTTGVGLDVCLLLDALCERVELATAATRGPPLYGVGEEVEDIGASVLGQSSSSSCCSGSASDATTATVSPRSDCVDDDEHRDGEDDDSDGEEDDAFARWLIVRELDAGNADDPTAMIETDVDPAAWRREAERVSTALVQRCRSSRQRAETVASGWRSRLDRLERLHAAVDASGCCEETRRVRARVQVEREQLERLESRVGASAAVVGSQRTAQELHARLRSLEASLQPQRRRVDDALVRLADTERRVQTASERLQTESTRLADASPLARLRSGVCGLSDDNERLRVSIETLRLRLWRQQQREQQQQSARGRGS</sequence>
<evidence type="ECO:0000313" key="8">
    <source>
        <dbReference type="Proteomes" id="UP001209570"/>
    </source>
</evidence>
<keyword evidence="4" id="KW-0966">Cell projection</keyword>
<dbReference type="GO" id="GO:0005929">
    <property type="term" value="C:cilium"/>
    <property type="evidence" value="ECO:0007669"/>
    <property type="project" value="UniProtKB-SubCell"/>
</dbReference>
<feature type="compositionally biased region" description="Low complexity" evidence="6">
    <location>
        <begin position="145"/>
        <end position="163"/>
    </location>
</feature>
<dbReference type="InterPro" id="IPR019530">
    <property type="entry name" value="Intra-flagellar_transport_57"/>
</dbReference>
<dbReference type="EMBL" id="JAKCXM010000071">
    <property type="protein sequence ID" value="KAJ0404022.1"/>
    <property type="molecule type" value="Genomic_DNA"/>
</dbReference>
<proteinExistence type="inferred from homology"/>
<comment type="subcellular location">
    <subcellularLocation>
        <location evidence="1">Cell projection</location>
        <location evidence="1">Cilium</location>
    </subcellularLocation>
</comment>
<dbReference type="GO" id="GO:1905515">
    <property type="term" value="P:non-motile cilium assembly"/>
    <property type="evidence" value="ECO:0007669"/>
    <property type="project" value="TreeGrafter"/>
</dbReference>
<dbReference type="PANTHER" id="PTHR16011:SF0">
    <property type="entry name" value="INTRAFLAGELLAR TRANSPORT PROTEIN 57 HOMOLOG"/>
    <property type="match status" value="1"/>
</dbReference>
<keyword evidence="3" id="KW-0969">Cilium</keyword>
<evidence type="ECO:0000256" key="4">
    <source>
        <dbReference type="ARBA" id="ARBA00023273"/>
    </source>
</evidence>
<keyword evidence="5" id="KW-0175">Coiled coil</keyword>
<dbReference type="GO" id="GO:0030992">
    <property type="term" value="C:intraciliary transport particle B"/>
    <property type="evidence" value="ECO:0007669"/>
    <property type="project" value="TreeGrafter"/>
</dbReference>
<keyword evidence="8" id="KW-1185">Reference proteome</keyword>
<dbReference type="GO" id="GO:0005794">
    <property type="term" value="C:Golgi apparatus"/>
    <property type="evidence" value="ECO:0007669"/>
    <property type="project" value="TreeGrafter"/>
</dbReference>
<gene>
    <name evidence="7" type="ORF">P43SY_001416</name>
</gene>
<organism evidence="7 8">
    <name type="scientific">Pythium insidiosum</name>
    <name type="common">Pythiosis disease agent</name>
    <dbReference type="NCBI Taxonomy" id="114742"/>
    <lineage>
        <taxon>Eukaryota</taxon>
        <taxon>Sar</taxon>
        <taxon>Stramenopiles</taxon>
        <taxon>Oomycota</taxon>
        <taxon>Peronosporomycetes</taxon>
        <taxon>Pythiales</taxon>
        <taxon>Pythiaceae</taxon>
        <taxon>Pythium</taxon>
    </lineage>
</organism>
<dbReference type="AlphaFoldDB" id="A0AAD5M4H5"/>
<protein>
    <submittedName>
        <fullName evidence="7">Uncharacterized protein</fullName>
    </submittedName>
</protein>
<feature type="coiled-coil region" evidence="5">
    <location>
        <begin position="327"/>
        <end position="354"/>
    </location>
</feature>
<evidence type="ECO:0000256" key="5">
    <source>
        <dbReference type="SAM" id="Coils"/>
    </source>
</evidence>
<dbReference type="PANTHER" id="PTHR16011">
    <property type="entry name" value="IFT57/HIPPI"/>
    <property type="match status" value="1"/>
</dbReference>
<dbReference type="GO" id="GO:0005815">
    <property type="term" value="C:microtubule organizing center"/>
    <property type="evidence" value="ECO:0007669"/>
    <property type="project" value="TreeGrafter"/>
</dbReference>
<evidence type="ECO:0000256" key="2">
    <source>
        <dbReference type="ARBA" id="ARBA00009415"/>
    </source>
</evidence>
<evidence type="ECO:0000256" key="1">
    <source>
        <dbReference type="ARBA" id="ARBA00004138"/>
    </source>
</evidence>
<dbReference type="Pfam" id="PF10498">
    <property type="entry name" value="IFT57"/>
    <property type="match status" value="1"/>
</dbReference>
<evidence type="ECO:0000256" key="6">
    <source>
        <dbReference type="SAM" id="MobiDB-lite"/>
    </source>
</evidence>
<name>A0AAD5M4H5_PYTIN</name>
<dbReference type="Proteomes" id="UP001209570">
    <property type="component" value="Unassembled WGS sequence"/>
</dbReference>
<comment type="similarity">
    <text evidence="2">Belongs to the IFT57 family.</text>
</comment>
<reference evidence="7" key="1">
    <citation type="submission" date="2021-12" db="EMBL/GenBank/DDBJ databases">
        <title>Prjna785345.</title>
        <authorList>
            <person name="Rujirawat T."/>
            <person name="Krajaejun T."/>
        </authorList>
    </citation>
    <scope>NUCLEOTIDE SEQUENCE</scope>
    <source>
        <strain evidence="7">Pi057C3</strain>
    </source>
</reference>
<feature type="compositionally biased region" description="Acidic residues" evidence="6">
    <location>
        <begin position="178"/>
        <end position="187"/>
    </location>
</feature>
<evidence type="ECO:0000256" key="3">
    <source>
        <dbReference type="ARBA" id="ARBA00023069"/>
    </source>
</evidence>
<feature type="region of interest" description="Disordered" evidence="6">
    <location>
        <begin position="145"/>
        <end position="187"/>
    </location>
</feature>
<accession>A0AAD5M4H5</accession>